<feature type="compositionally biased region" description="Low complexity" evidence="1">
    <location>
        <begin position="28"/>
        <end position="47"/>
    </location>
</feature>
<dbReference type="EMBL" id="JAQQBR010001831">
    <property type="protein sequence ID" value="KAK0167874.1"/>
    <property type="molecule type" value="Genomic_DNA"/>
</dbReference>
<feature type="compositionally biased region" description="Low complexity" evidence="1">
    <location>
        <begin position="133"/>
        <end position="145"/>
    </location>
</feature>
<proteinExistence type="predicted"/>
<dbReference type="Proteomes" id="UP001168972">
    <property type="component" value="Unassembled WGS sequence"/>
</dbReference>
<protein>
    <submittedName>
        <fullName evidence="2">Uncharacterized protein</fullName>
    </submittedName>
</protein>
<sequence>MTNNDISSVASQTLWVDIDSGKVVGVSPGQNQQQRPQQQYPQQNNGNFHRRNRWRQQNTQPQQPFIQQPIDPGVNNINAEWVCRNSRTGDTMIIASEINNRGPELPQQQPNYQQPPIYNTDNPYQHNPWLDRNGQNLPQQNNPQGAIPNQNEQYPPNNDGNNLNNFPTIIQPTTTTPAPTKPPVIPTASTKKPFPTLENIDWTKYLETTTKKSNSQSLSRAIDGEGIIMPRNGK</sequence>
<reference evidence="2" key="1">
    <citation type="journal article" date="2023" name="bioRxiv">
        <title>Scaffold-level genome assemblies of two parasitoid biocontrol wasps reveal the parthenogenesis mechanism and an associated novel virus.</title>
        <authorList>
            <person name="Inwood S."/>
            <person name="Skelly J."/>
            <person name="Guhlin J."/>
            <person name="Harrop T."/>
            <person name="Goldson S."/>
            <person name="Dearden P."/>
        </authorList>
    </citation>
    <scope>NUCLEOTIDE SEQUENCE</scope>
    <source>
        <strain evidence="2">Lincoln</strain>
        <tissue evidence="2">Whole body</tissue>
    </source>
</reference>
<feature type="region of interest" description="Disordered" evidence="1">
    <location>
        <begin position="173"/>
        <end position="192"/>
    </location>
</feature>
<comment type="caution">
    <text evidence="2">The sequence shown here is derived from an EMBL/GenBank/DDBJ whole genome shotgun (WGS) entry which is preliminary data.</text>
</comment>
<evidence type="ECO:0000256" key="1">
    <source>
        <dbReference type="SAM" id="MobiDB-lite"/>
    </source>
</evidence>
<evidence type="ECO:0000313" key="3">
    <source>
        <dbReference type="Proteomes" id="UP001168972"/>
    </source>
</evidence>
<dbReference type="AlphaFoldDB" id="A0AA39KNF2"/>
<evidence type="ECO:0000313" key="2">
    <source>
        <dbReference type="EMBL" id="KAK0167874.1"/>
    </source>
</evidence>
<gene>
    <name evidence="2" type="ORF">PV327_001729</name>
</gene>
<reference evidence="2" key="2">
    <citation type="submission" date="2023-03" db="EMBL/GenBank/DDBJ databases">
        <authorList>
            <person name="Inwood S.N."/>
            <person name="Skelly J.G."/>
            <person name="Guhlin J."/>
            <person name="Harrop T.W.R."/>
            <person name="Goldson S.G."/>
            <person name="Dearden P.K."/>
        </authorList>
    </citation>
    <scope>NUCLEOTIDE SEQUENCE</scope>
    <source>
        <strain evidence="2">Lincoln</strain>
        <tissue evidence="2">Whole body</tissue>
    </source>
</reference>
<organism evidence="2 3">
    <name type="scientific">Microctonus hyperodae</name>
    <name type="common">Parasitoid wasp</name>
    <dbReference type="NCBI Taxonomy" id="165561"/>
    <lineage>
        <taxon>Eukaryota</taxon>
        <taxon>Metazoa</taxon>
        <taxon>Ecdysozoa</taxon>
        <taxon>Arthropoda</taxon>
        <taxon>Hexapoda</taxon>
        <taxon>Insecta</taxon>
        <taxon>Pterygota</taxon>
        <taxon>Neoptera</taxon>
        <taxon>Endopterygota</taxon>
        <taxon>Hymenoptera</taxon>
        <taxon>Apocrita</taxon>
        <taxon>Ichneumonoidea</taxon>
        <taxon>Braconidae</taxon>
        <taxon>Euphorinae</taxon>
        <taxon>Microctonus</taxon>
    </lineage>
</organism>
<name>A0AA39KNF2_MICHY</name>
<keyword evidence="3" id="KW-1185">Reference proteome</keyword>
<accession>A0AA39KNF2</accession>
<feature type="region of interest" description="Disordered" evidence="1">
    <location>
        <begin position="128"/>
        <end position="152"/>
    </location>
</feature>
<feature type="region of interest" description="Disordered" evidence="1">
    <location>
        <begin position="24"/>
        <end position="48"/>
    </location>
</feature>